<organism evidence="1 2">
    <name type="scientific">Amycolatopsis acidicola</name>
    <dbReference type="NCBI Taxonomy" id="2596893"/>
    <lineage>
        <taxon>Bacteria</taxon>
        <taxon>Bacillati</taxon>
        <taxon>Actinomycetota</taxon>
        <taxon>Actinomycetes</taxon>
        <taxon>Pseudonocardiales</taxon>
        <taxon>Pseudonocardiaceae</taxon>
        <taxon>Amycolatopsis</taxon>
    </lineage>
</organism>
<evidence type="ECO:0000313" key="2">
    <source>
        <dbReference type="Proteomes" id="UP000319769"/>
    </source>
</evidence>
<keyword evidence="2" id="KW-1185">Reference proteome</keyword>
<gene>
    <name evidence="1" type="ORF">FPZ12_029490</name>
</gene>
<sequence length="78" mass="8566">MSDMDLDKYLEQGLISVDQATLLTVVAMAERHHATVPEMAAELIHDGIAARATRATKDHECKRGQLNPRFCAICSAPM</sequence>
<protein>
    <submittedName>
        <fullName evidence="1">Uncharacterized protein</fullName>
    </submittedName>
</protein>
<name>A0A5N0UWU7_9PSEU</name>
<dbReference type="Proteomes" id="UP000319769">
    <property type="component" value="Unassembled WGS sequence"/>
</dbReference>
<proteinExistence type="predicted"/>
<accession>A0A5N0UWU7</accession>
<dbReference type="EMBL" id="VMNW02000056">
    <property type="protein sequence ID" value="KAA9155531.1"/>
    <property type="molecule type" value="Genomic_DNA"/>
</dbReference>
<comment type="caution">
    <text evidence="1">The sequence shown here is derived from an EMBL/GenBank/DDBJ whole genome shotgun (WGS) entry which is preliminary data.</text>
</comment>
<dbReference type="AlphaFoldDB" id="A0A5N0UWU7"/>
<reference evidence="1" key="1">
    <citation type="submission" date="2019-09" db="EMBL/GenBank/DDBJ databases">
        <authorList>
            <person name="Teo W.F.A."/>
            <person name="Duangmal K."/>
        </authorList>
    </citation>
    <scope>NUCLEOTIDE SEQUENCE [LARGE SCALE GENOMIC DNA]</scope>
    <source>
        <strain evidence="1">K81G1</strain>
    </source>
</reference>
<dbReference type="RefSeq" id="WP_144748846.1">
    <property type="nucleotide sequence ID" value="NZ_VMNW02000056.1"/>
</dbReference>
<evidence type="ECO:0000313" key="1">
    <source>
        <dbReference type="EMBL" id="KAA9155531.1"/>
    </source>
</evidence>